<organism evidence="1 2">
    <name type="scientific">Arenimonas oryziterrae DSM 21050 = YC6267</name>
    <dbReference type="NCBI Taxonomy" id="1121015"/>
    <lineage>
        <taxon>Bacteria</taxon>
        <taxon>Pseudomonadati</taxon>
        <taxon>Pseudomonadota</taxon>
        <taxon>Gammaproteobacteria</taxon>
        <taxon>Lysobacterales</taxon>
        <taxon>Lysobacteraceae</taxon>
        <taxon>Arenimonas</taxon>
    </lineage>
</organism>
<dbReference type="InterPro" id="IPR029068">
    <property type="entry name" value="Glyas_Bleomycin-R_OHBP_Dase"/>
</dbReference>
<evidence type="ECO:0000313" key="2">
    <source>
        <dbReference type="Proteomes" id="UP000029385"/>
    </source>
</evidence>
<reference evidence="1 2" key="1">
    <citation type="submission" date="2013-09" db="EMBL/GenBank/DDBJ databases">
        <title>Genome sequencing of Arenimonas oryziterrae.</title>
        <authorList>
            <person name="Chen F."/>
            <person name="Wang G."/>
        </authorList>
    </citation>
    <scope>NUCLEOTIDE SEQUENCE [LARGE SCALE GENOMIC DNA]</scope>
    <source>
        <strain evidence="1 2">YC6267</strain>
    </source>
</reference>
<proteinExistence type="predicted"/>
<comment type="caution">
    <text evidence="1">The sequence shown here is derived from an EMBL/GenBank/DDBJ whole genome shotgun (WGS) entry which is preliminary data.</text>
</comment>
<dbReference type="Proteomes" id="UP000029385">
    <property type="component" value="Unassembled WGS sequence"/>
</dbReference>
<accession>A0A091B079</accession>
<protein>
    <recommendedName>
        <fullName evidence="3">VOC domain-containing protein</fullName>
    </recommendedName>
</protein>
<dbReference type="STRING" id="1121015.GCA_000420545_00494"/>
<name>A0A091B079_9GAMM</name>
<dbReference type="AlphaFoldDB" id="A0A091B079"/>
<sequence length="46" mass="5352">MPVSRPIPIRDAYFRGMRKFRTCDPDGHVVWFGQDMPPDNDVSSKE</sequence>
<dbReference type="EMBL" id="AVCI01000002">
    <property type="protein sequence ID" value="KFN44304.1"/>
    <property type="molecule type" value="Genomic_DNA"/>
</dbReference>
<dbReference type="SUPFAM" id="SSF54593">
    <property type="entry name" value="Glyoxalase/Bleomycin resistance protein/Dihydroxybiphenyl dioxygenase"/>
    <property type="match status" value="1"/>
</dbReference>
<keyword evidence="2" id="KW-1185">Reference proteome</keyword>
<evidence type="ECO:0008006" key="3">
    <source>
        <dbReference type="Google" id="ProtNLM"/>
    </source>
</evidence>
<evidence type="ECO:0000313" key="1">
    <source>
        <dbReference type="EMBL" id="KFN44304.1"/>
    </source>
</evidence>
<gene>
    <name evidence="1" type="ORF">N789_06145</name>
</gene>